<accession>A0ABS1WYH4</accession>
<name>A0ABS1WYH4_9GAMM</name>
<dbReference type="InterPro" id="IPR009187">
    <property type="entry name" value="Prok_Ku"/>
</dbReference>
<dbReference type="PANTHER" id="PTHR41251">
    <property type="entry name" value="NON-HOMOLOGOUS END JOINING PROTEIN KU"/>
    <property type="match status" value="1"/>
</dbReference>
<dbReference type="SUPFAM" id="SSF100939">
    <property type="entry name" value="SPOC domain-like"/>
    <property type="match status" value="1"/>
</dbReference>
<comment type="caution">
    <text evidence="3">The sequence shown here is derived from an EMBL/GenBank/DDBJ whole genome shotgun (WGS) entry which is preliminary data.</text>
</comment>
<dbReference type="SMART" id="SM00559">
    <property type="entry name" value="Ku78"/>
    <property type="match status" value="1"/>
</dbReference>
<dbReference type="InterPro" id="IPR016194">
    <property type="entry name" value="SPOC-like_C_dom_sf"/>
</dbReference>
<dbReference type="NCBIfam" id="TIGR02772">
    <property type="entry name" value="Ku_bact"/>
    <property type="match status" value="1"/>
</dbReference>
<protein>
    <submittedName>
        <fullName evidence="3">Ku protein</fullName>
    </submittedName>
</protein>
<dbReference type="Pfam" id="PF02735">
    <property type="entry name" value="Ku"/>
    <property type="match status" value="1"/>
</dbReference>
<dbReference type="InterPro" id="IPR006164">
    <property type="entry name" value="DNA_bd_Ku70/Ku80"/>
</dbReference>
<dbReference type="Proteomes" id="UP000661077">
    <property type="component" value="Unassembled WGS sequence"/>
</dbReference>
<evidence type="ECO:0000313" key="3">
    <source>
        <dbReference type="EMBL" id="MBM0106028.1"/>
    </source>
</evidence>
<keyword evidence="4" id="KW-1185">Reference proteome</keyword>
<gene>
    <name evidence="3" type="ORF">JM946_14945</name>
</gene>
<organism evidence="3 4">
    <name type="scientific">Steroidobacter gossypii</name>
    <dbReference type="NCBI Taxonomy" id="2805490"/>
    <lineage>
        <taxon>Bacteria</taxon>
        <taxon>Pseudomonadati</taxon>
        <taxon>Pseudomonadota</taxon>
        <taxon>Gammaproteobacteria</taxon>
        <taxon>Steroidobacterales</taxon>
        <taxon>Steroidobacteraceae</taxon>
        <taxon>Steroidobacter</taxon>
    </lineage>
</organism>
<evidence type="ECO:0000256" key="1">
    <source>
        <dbReference type="ARBA" id="ARBA00023125"/>
    </source>
</evidence>
<evidence type="ECO:0000313" key="4">
    <source>
        <dbReference type="Proteomes" id="UP000661077"/>
    </source>
</evidence>
<reference evidence="3 4" key="1">
    <citation type="journal article" date="2021" name="Int. J. Syst. Evol. Microbiol.">
        <title>Steroidobacter gossypii sp. nov., isolated from soil of cotton cropping field.</title>
        <authorList>
            <person name="Huang R."/>
            <person name="Yang S."/>
            <person name="Zhen C."/>
            <person name="Liu W."/>
        </authorList>
    </citation>
    <scope>NUCLEOTIDE SEQUENCE [LARGE SCALE GENOMIC DNA]</scope>
    <source>
        <strain evidence="3 4">S1-65</strain>
    </source>
</reference>
<dbReference type="Gene3D" id="2.40.290.10">
    <property type="match status" value="1"/>
</dbReference>
<dbReference type="PIRSF" id="PIRSF006493">
    <property type="entry name" value="Prok_Ku"/>
    <property type="match status" value="1"/>
</dbReference>
<keyword evidence="1" id="KW-0238">DNA-binding</keyword>
<proteinExistence type="predicted"/>
<dbReference type="RefSeq" id="WP_203168099.1">
    <property type="nucleotide sequence ID" value="NZ_JAEVLS010000003.1"/>
</dbReference>
<dbReference type="EMBL" id="JAEVLS010000003">
    <property type="protein sequence ID" value="MBM0106028.1"/>
    <property type="molecule type" value="Genomic_DNA"/>
</dbReference>
<evidence type="ECO:0000259" key="2">
    <source>
        <dbReference type="SMART" id="SM00559"/>
    </source>
</evidence>
<sequence>MAARAIWKGAIALGKQHVGVKFYSAIEDRSVHFHLLHEKDRAPVQQHIVRKDTGEDVPKEEMRKAYAVGPNTAVILQPDEIEKLVPPESREIEITRFVPPDALGDQWYERPYYLGPDGDEDGYFALGEAMQRKEVIGIARWVMRKKRYLGAISVVDGYLVMTTLRRAEQVLSFSGIEPGRAATPQANEFKLAEQLVKSIEADFDPQQWQNEYRERLCKLIEAKARGEKIKPVRAKKKRAEGSLADSLKASIAAAREKKVA</sequence>
<feature type="domain" description="Ku" evidence="2">
    <location>
        <begin position="54"/>
        <end position="181"/>
    </location>
</feature>
<dbReference type="PANTHER" id="PTHR41251:SF1">
    <property type="entry name" value="NON-HOMOLOGOUS END JOINING PROTEIN KU"/>
    <property type="match status" value="1"/>
</dbReference>